<dbReference type="InterPro" id="IPR014731">
    <property type="entry name" value="ETF_asu_C"/>
</dbReference>
<dbReference type="InterPro" id="IPR014729">
    <property type="entry name" value="Rossmann-like_a/b/a_fold"/>
</dbReference>
<protein>
    <submittedName>
        <fullName evidence="3">Electron transfer flavoprotein alpha subunit</fullName>
    </submittedName>
</protein>
<dbReference type="InterPro" id="IPR014730">
    <property type="entry name" value="ETF_a/b_N"/>
</dbReference>
<gene>
    <name evidence="3" type="ORF">J2Z71_001606</name>
</gene>
<comment type="similarity">
    <text evidence="1">Belongs to the ETF alpha-subunit/FixB family.</text>
</comment>
<dbReference type="Gene3D" id="3.40.50.1220">
    <property type="entry name" value="TPP-binding domain"/>
    <property type="match status" value="1"/>
</dbReference>
<name>A0ABS4KE56_9FIRM</name>
<reference evidence="3 4" key="1">
    <citation type="submission" date="2021-03" db="EMBL/GenBank/DDBJ databases">
        <title>Genomic Encyclopedia of Type Strains, Phase IV (KMG-IV): sequencing the most valuable type-strain genomes for metagenomic binning, comparative biology and taxonomic classification.</title>
        <authorList>
            <person name="Goeker M."/>
        </authorList>
    </citation>
    <scope>NUCLEOTIDE SEQUENCE [LARGE SCALE GENOMIC DNA]</scope>
    <source>
        <strain evidence="3 4">DSM 27563</strain>
    </source>
</reference>
<comment type="caution">
    <text evidence="3">The sequence shown here is derived from an EMBL/GenBank/DDBJ whole genome shotgun (WGS) entry which is preliminary data.</text>
</comment>
<evidence type="ECO:0000259" key="2">
    <source>
        <dbReference type="SMART" id="SM00893"/>
    </source>
</evidence>
<dbReference type="PANTHER" id="PTHR43153">
    <property type="entry name" value="ELECTRON TRANSFER FLAVOPROTEIN ALPHA"/>
    <property type="match status" value="1"/>
</dbReference>
<dbReference type="InterPro" id="IPR001308">
    <property type="entry name" value="ETF_a/FixB"/>
</dbReference>
<dbReference type="PIRSF" id="PIRSF000089">
    <property type="entry name" value="Electra_flavoP_a"/>
    <property type="match status" value="1"/>
</dbReference>
<organism evidence="3 4">
    <name type="scientific">Peptoniphilus stercorisuis</name>
    <dbReference type="NCBI Taxonomy" id="1436965"/>
    <lineage>
        <taxon>Bacteria</taxon>
        <taxon>Bacillati</taxon>
        <taxon>Bacillota</taxon>
        <taxon>Tissierellia</taxon>
        <taxon>Tissierellales</taxon>
        <taxon>Peptoniphilaceae</taxon>
        <taxon>Peptoniphilus</taxon>
    </lineage>
</organism>
<dbReference type="Gene3D" id="3.40.50.620">
    <property type="entry name" value="HUPs"/>
    <property type="match status" value="1"/>
</dbReference>
<dbReference type="Proteomes" id="UP001519306">
    <property type="component" value="Unassembled WGS sequence"/>
</dbReference>
<keyword evidence="4" id="KW-1185">Reference proteome</keyword>
<evidence type="ECO:0000313" key="3">
    <source>
        <dbReference type="EMBL" id="MBP2026051.1"/>
    </source>
</evidence>
<accession>A0ABS4KE56</accession>
<dbReference type="EMBL" id="JAGGLJ010000019">
    <property type="protein sequence ID" value="MBP2026051.1"/>
    <property type="molecule type" value="Genomic_DNA"/>
</dbReference>
<dbReference type="SUPFAM" id="SSF52402">
    <property type="entry name" value="Adenine nucleotide alpha hydrolases-like"/>
    <property type="match status" value="1"/>
</dbReference>
<evidence type="ECO:0000256" key="1">
    <source>
        <dbReference type="ARBA" id="ARBA00005817"/>
    </source>
</evidence>
<dbReference type="SUPFAM" id="SSF52467">
    <property type="entry name" value="DHS-like NAD/FAD-binding domain"/>
    <property type="match status" value="1"/>
</dbReference>
<dbReference type="Pfam" id="PF00766">
    <property type="entry name" value="ETF_alpha"/>
    <property type="match status" value="1"/>
</dbReference>
<feature type="domain" description="Electron transfer flavoprotein alpha/beta-subunit N-terminal" evidence="2">
    <location>
        <begin position="2"/>
        <end position="176"/>
    </location>
</feature>
<dbReference type="PANTHER" id="PTHR43153:SF1">
    <property type="entry name" value="ELECTRON TRANSFER FLAVOPROTEIN SUBUNIT ALPHA, MITOCHONDRIAL"/>
    <property type="match status" value="1"/>
</dbReference>
<proteinExistence type="inferred from homology"/>
<dbReference type="SMART" id="SM00893">
    <property type="entry name" value="ETF"/>
    <property type="match status" value="1"/>
</dbReference>
<evidence type="ECO:0000313" key="4">
    <source>
        <dbReference type="Proteomes" id="UP001519306"/>
    </source>
</evidence>
<dbReference type="Pfam" id="PF01012">
    <property type="entry name" value="ETF"/>
    <property type="match status" value="1"/>
</dbReference>
<dbReference type="RefSeq" id="WP_210061905.1">
    <property type="nucleotide sequence ID" value="NZ_JAGGLJ010000019.1"/>
</dbReference>
<dbReference type="InterPro" id="IPR029035">
    <property type="entry name" value="DHS-like_NAD/FAD-binding_dom"/>
</dbReference>
<sequence>MIYIIGDSNRKINNELVLKARELSLDLKEEVSIIFIDSSIKDIHKNYDVDEIILLKNEKFINYDYESYSRALIEFLEDKDASIVLFSSNQRYREIAAILSVRIDRALLTDCTNIMIEEDGIVAIKPSLDGSSFSKYKFNGEHPYLVLVKSVEVKKEISNKNISEIKVIDSDYFNNENVKILDIEKDLKNIVDIKDADIIFAGGRGLLNEDSFLDLRKLAKEFNASIGGSRPTVDLGWARVDEQIGQTGSFVKPKVYIAFGISGAIQHIAGMGESEYIISVNNNRNSPIYKYSDYGVVADANSIIRNMLNILKEKNTNSI</sequence>